<evidence type="ECO:0000256" key="9">
    <source>
        <dbReference type="ARBA" id="ARBA00023180"/>
    </source>
</evidence>
<keyword evidence="12" id="KW-1185">Reference proteome</keyword>
<evidence type="ECO:0000256" key="7">
    <source>
        <dbReference type="ARBA" id="ARBA00022989"/>
    </source>
</evidence>
<name>A0AAW0AQ34_9AGAR</name>
<dbReference type="InterPro" id="IPR026777">
    <property type="entry name" value="PRM1"/>
</dbReference>
<reference evidence="11 12" key="1">
    <citation type="journal article" date="2024" name="J Genomics">
        <title>Draft genome sequencing and assembly of Favolaschia claudopus CIRM-BRFM 2984 isolated from oak limbs.</title>
        <authorList>
            <person name="Navarro D."/>
            <person name="Drula E."/>
            <person name="Chaduli D."/>
            <person name="Cazenave R."/>
            <person name="Ahrendt S."/>
            <person name="Wang J."/>
            <person name="Lipzen A."/>
            <person name="Daum C."/>
            <person name="Barry K."/>
            <person name="Grigoriev I.V."/>
            <person name="Favel A."/>
            <person name="Rosso M.N."/>
            <person name="Martin F."/>
        </authorList>
    </citation>
    <scope>NUCLEOTIDE SEQUENCE [LARGE SCALE GENOMIC DNA]</scope>
    <source>
        <strain evidence="11 12">CIRM-BRFM 2984</strain>
    </source>
</reference>
<gene>
    <name evidence="11" type="ORF">R3P38DRAFT_3205649</name>
</gene>
<comment type="caution">
    <text evidence="10">Lacks conserved residue(s) required for the propagation of feature annotation.</text>
</comment>
<dbReference type="GO" id="GO:0043332">
    <property type="term" value="C:mating projection tip"/>
    <property type="evidence" value="ECO:0007669"/>
    <property type="project" value="UniProtKB-UniRule"/>
</dbReference>
<sequence>MNKHHPYLEFHHLLSLSWIAYPVLSLCVLVFDLQLVLVGAKVNAENAKLPKPFPLHPPVFRAILAMALNRHYADAINSSLSSAHTAANLSLTVLESLIEFFVETYRSTFLCLLELVIQAGLSVLVAAATEARNLVEATANSIATAIQQSFSAATSALQSAVSAANKFPGVNIPLPAISAPDLSSLQSLSLPTTFEDQLNKLQSQLPQLDELRQIVDNFIDVPFNKMKAEINTTFGSLMTSGETFPIRAAALPMTFSQKLDTSVIDNLSQDLTNFAMWGSASLGMMAVFTVLINCTWLWYRNRYLNEHLHEAVGRWVITGGDVSHRNILSLNAEISHPILAFISRSWRLCPPLEWLLYYVFQPAPFACLTIGVCGLVGVQTLIWALKRVHADYSTKVTASVSTMAGAISVSMNDTLNTQSASYAAALNLQISTINTSMHNGTLEWLDTTISALNETLFNAYTNIQSAITTAFGGTALNDPVQNFLQCILGSKVDDLDKALSCLQNALNMFIAPVVVSPLSLPELALEEITQTIAEAAVVASSIDGAGLVGALVNEFKAFLVRARFMYAIMIGFLLVVCAFGLAFIAGQWLSYVLRRNGKRKL</sequence>
<dbReference type="PANTHER" id="PTHR31030">
    <property type="entry name" value="PLASMA MEMBRANE FUSION PROTEIN PRM1"/>
    <property type="match status" value="1"/>
</dbReference>
<evidence type="ECO:0000313" key="12">
    <source>
        <dbReference type="Proteomes" id="UP001362999"/>
    </source>
</evidence>
<keyword evidence="9" id="KW-0325">Glycoprotein</keyword>
<evidence type="ECO:0000256" key="10">
    <source>
        <dbReference type="RuleBase" id="RU366035"/>
    </source>
</evidence>
<comment type="subcellular location">
    <subcellularLocation>
        <location evidence="2 10">Cell membrane</location>
        <topology evidence="2 10">Multi-pass membrane protein</topology>
    </subcellularLocation>
</comment>
<evidence type="ECO:0000256" key="4">
    <source>
        <dbReference type="ARBA" id="ARBA00022475"/>
    </source>
</evidence>
<evidence type="ECO:0000256" key="3">
    <source>
        <dbReference type="ARBA" id="ARBA00010780"/>
    </source>
</evidence>
<keyword evidence="5 10" id="KW-0812">Transmembrane</keyword>
<dbReference type="AlphaFoldDB" id="A0AAW0AQ34"/>
<evidence type="ECO:0000313" key="11">
    <source>
        <dbReference type="EMBL" id="KAK7014688.1"/>
    </source>
</evidence>
<dbReference type="Proteomes" id="UP001362999">
    <property type="component" value="Unassembled WGS sequence"/>
</dbReference>
<evidence type="ECO:0000256" key="8">
    <source>
        <dbReference type="ARBA" id="ARBA00023136"/>
    </source>
</evidence>
<accession>A0AAW0AQ34</accession>
<comment type="function">
    <text evidence="1 10">Involved in cell fusion during mating by stabilizing the plasma membrane fusion event.</text>
</comment>
<dbReference type="EMBL" id="JAWWNJ010000056">
    <property type="protein sequence ID" value="KAK7014688.1"/>
    <property type="molecule type" value="Genomic_DNA"/>
</dbReference>
<proteinExistence type="inferred from homology"/>
<feature type="transmembrane region" description="Helical" evidence="10">
    <location>
        <begin position="363"/>
        <end position="385"/>
    </location>
</feature>
<keyword evidence="7 10" id="KW-1133">Transmembrane helix</keyword>
<organism evidence="11 12">
    <name type="scientific">Favolaschia claudopus</name>
    <dbReference type="NCBI Taxonomy" id="2862362"/>
    <lineage>
        <taxon>Eukaryota</taxon>
        <taxon>Fungi</taxon>
        <taxon>Dikarya</taxon>
        <taxon>Basidiomycota</taxon>
        <taxon>Agaricomycotina</taxon>
        <taxon>Agaricomycetes</taxon>
        <taxon>Agaricomycetidae</taxon>
        <taxon>Agaricales</taxon>
        <taxon>Marasmiineae</taxon>
        <taxon>Mycenaceae</taxon>
        <taxon>Favolaschia</taxon>
    </lineage>
</organism>
<evidence type="ECO:0000256" key="6">
    <source>
        <dbReference type="ARBA" id="ARBA00022971"/>
    </source>
</evidence>
<protein>
    <recommendedName>
        <fullName evidence="10">Plasma membrane fusion protein PRM1</fullName>
    </recommendedName>
</protein>
<keyword evidence="8 10" id="KW-0472">Membrane</keyword>
<keyword evidence="4 10" id="KW-1003">Cell membrane</keyword>
<evidence type="ECO:0000256" key="1">
    <source>
        <dbReference type="ARBA" id="ARBA00002512"/>
    </source>
</evidence>
<feature type="transmembrane region" description="Helical" evidence="10">
    <location>
        <begin position="564"/>
        <end position="589"/>
    </location>
</feature>
<feature type="transmembrane region" description="Helical" evidence="10">
    <location>
        <begin position="20"/>
        <end position="40"/>
    </location>
</feature>
<dbReference type="PANTHER" id="PTHR31030:SF1">
    <property type="entry name" value="PLASMA MEMBRANE FUSION PROTEIN PRM1"/>
    <property type="match status" value="1"/>
</dbReference>
<dbReference type="GO" id="GO:0005886">
    <property type="term" value="C:plasma membrane"/>
    <property type="evidence" value="ECO:0007669"/>
    <property type="project" value="UniProtKB-SubCell"/>
</dbReference>
<feature type="transmembrane region" description="Helical" evidence="10">
    <location>
        <begin position="274"/>
        <end position="299"/>
    </location>
</feature>
<comment type="similarity">
    <text evidence="3 10">Belongs to the PRM1 family.</text>
</comment>
<evidence type="ECO:0000256" key="2">
    <source>
        <dbReference type="ARBA" id="ARBA00004651"/>
    </source>
</evidence>
<keyword evidence="6 10" id="KW-0184">Conjugation</keyword>
<dbReference type="GO" id="GO:0032220">
    <property type="term" value="P:plasma membrane fusion involved in cytogamy"/>
    <property type="evidence" value="ECO:0007669"/>
    <property type="project" value="TreeGrafter"/>
</dbReference>
<evidence type="ECO:0000256" key="5">
    <source>
        <dbReference type="ARBA" id="ARBA00022692"/>
    </source>
</evidence>
<comment type="caution">
    <text evidence="11">The sequence shown here is derived from an EMBL/GenBank/DDBJ whole genome shotgun (WGS) entry which is preliminary data.</text>
</comment>